<sequence>MNPTVTNYSEEGDIYKFTLSGVNVSLANAIRRAILSEIPVVSIYTENNDKEQCNVLVNTTRLHNEILKHRLSCIPIHMKDLEVLPGNYTLEVDLQNETDSMIIVTSEHFRIKNKTNDNYLTKEEVRKIFPPNPKTNMFIDFARLRPRIGDSIPGEHLKITAEFSIHTAKENSMYNVVCKCAYGNTIDAEKVKAVWQEQEDKLMQTDGVSKEDIQFQKENFYLLDSQRHFKPDSFDFIIQTIGVFNSVEIVNKACVVLQNKFSAFVQALDSDIVPILNSETTIDNCYDVILENEDYTLGKVLEYLLYEKYYMQDKIFTFCGFKKFHPHNDDSTIRIAYKDTADKHMLIQHLRIAAMDAREIFHKISTYFK</sequence>
<keyword evidence="2" id="KW-0804">Transcription</keyword>
<dbReference type="InterPro" id="IPR036643">
    <property type="entry name" value="RNApol_insert_sf"/>
</dbReference>
<dbReference type="GO" id="GO:0000428">
    <property type="term" value="C:DNA-directed RNA polymerase complex"/>
    <property type="evidence" value="ECO:0007669"/>
    <property type="project" value="UniProtKB-KW"/>
</dbReference>
<dbReference type="GO" id="GO:0046983">
    <property type="term" value="F:protein dimerization activity"/>
    <property type="evidence" value="ECO:0007669"/>
    <property type="project" value="InterPro"/>
</dbReference>
<dbReference type="Gene3D" id="2.170.120.12">
    <property type="entry name" value="DNA-directed RNA polymerase, insert domain"/>
    <property type="match status" value="1"/>
</dbReference>
<keyword evidence="1" id="KW-0240">DNA-directed RNA polymerase</keyword>
<dbReference type="InterPro" id="IPR011263">
    <property type="entry name" value="DNA-dir_RNA_pol_RpoA/D/Rpb3"/>
</dbReference>
<dbReference type="EMBL" id="MN739850">
    <property type="protein sequence ID" value="QHT74443.1"/>
    <property type="molecule type" value="Genomic_DNA"/>
</dbReference>
<feature type="domain" description="DNA-directed RNA polymerase RpoA/D/Rpb3-type" evidence="3">
    <location>
        <begin position="14"/>
        <end position="267"/>
    </location>
</feature>
<evidence type="ECO:0000256" key="1">
    <source>
        <dbReference type="ARBA" id="ARBA00022478"/>
    </source>
</evidence>
<dbReference type="SUPFAM" id="SSF55257">
    <property type="entry name" value="RBP11-like subunits of RNA polymerase"/>
    <property type="match status" value="2"/>
</dbReference>
<proteinExistence type="predicted"/>
<dbReference type="GO" id="GO:0003899">
    <property type="term" value="F:DNA-directed RNA polymerase activity"/>
    <property type="evidence" value="ECO:0007669"/>
    <property type="project" value="InterPro"/>
</dbReference>
<dbReference type="PANTHER" id="PTHR11800">
    <property type="entry name" value="DNA-DIRECTED RNA POLYMERASE"/>
    <property type="match status" value="1"/>
</dbReference>
<name>A0A6C0H322_9ZZZZ</name>
<dbReference type="InterPro" id="IPR036603">
    <property type="entry name" value="RBP11-like"/>
</dbReference>
<organism evidence="4">
    <name type="scientific">viral metagenome</name>
    <dbReference type="NCBI Taxonomy" id="1070528"/>
    <lineage>
        <taxon>unclassified sequences</taxon>
        <taxon>metagenomes</taxon>
        <taxon>organismal metagenomes</taxon>
    </lineage>
</organism>
<dbReference type="Gene3D" id="3.30.1360.10">
    <property type="entry name" value="RNA polymerase, RBP11-like subunit"/>
    <property type="match status" value="2"/>
</dbReference>
<dbReference type="InterPro" id="IPR050518">
    <property type="entry name" value="Rpo3/RPB3_RNA_Pol_subunit"/>
</dbReference>
<dbReference type="SMART" id="SM00662">
    <property type="entry name" value="RPOLD"/>
    <property type="match status" value="1"/>
</dbReference>
<reference evidence="4" key="1">
    <citation type="journal article" date="2020" name="Nature">
        <title>Giant virus diversity and host interactions through global metagenomics.</title>
        <authorList>
            <person name="Schulz F."/>
            <person name="Roux S."/>
            <person name="Paez-Espino D."/>
            <person name="Jungbluth S."/>
            <person name="Walsh D.A."/>
            <person name="Denef V.J."/>
            <person name="McMahon K.D."/>
            <person name="Konstantinidis K.T."/>
            <person name="Eloe-Fadrosh E.A."/>
            <person name="Kyrpides N.C."/>
            <person name="Woyke T."/>
        </authorList>
    </citation>
    <scope>NUCLEOTIDE SEQUENCE</scope>
    <source>
        <strain evidence="4">GVMAG-M-3300023179-59</strain>
    </source>
</reference>
<protein>
    <recommendedName>
        <fullName evidence="3">DNA-directed RNA polymerase RpoA/D/Rpb3-type domain-containing protein</fullName>
    </recommendedName>
</protein>
<dbReference type="Pfam" id="PF01193">
    <property type="entry name" value="RNA_pol_L"/>
    <property type="match status" value="1"/>
</dbReference>
<dbReference type="GO" id="GO:0006351">
    <property type="term" value="P:DNA-templated transcription"/>
    <property type="evidence" value="ECO:0007669"/>
    <property type="project" value="InterPro"/>
</dbReference>
<dbReference type="AlphaFoldDB" id="A0A6C0H322"/>
<evidence type="ECO:0000256" key="2">
    <source>
        <dbReference type="ARBA" id="ARBA00023163"/>
    </source>
</evidence>
<evidence type="ECO:0000313" key="4">
    <source>
        <dbReference type="EMBL" id="QHT74443.1"/>
    </source>
</evidence>
<dbReference type="PANTHER" id="PTHR11800:SF2">
    <property type="entry name" value="DNA-DIRECTED RNA POLYMERASE II SUBUNIT RPB3"/>
    <property type="match status" value="1"/>
</dbReference>
<evidence type="ECO:0000259" key="3">
    <source>
        <dbReference type="SMART" id="SM00662"/>
    </source>
</evidence>
<accession>A0A6C0H322</accession>